<name>A0A2P2JHF6_RHIMU</name>
<dbReference type="AlphaFoldDB" id="A0A2P2JHF6"/>
<protein>
    <submittedName>
        <fullName evidence="1">Uncharacterized protein</fullName>
    </submittedName>
</protein>
<sequence>MHLYGSEKQMVSIFNVKLCKQFTHFTGQLPILDFYIARF</sequence>
<accession>A0A2P2JHF6</accession>
<reference evidence="1" key="1">
    <citation type="submission" date="2018-02" db="EMBL/GenBank/DDBJ databases">
        <title>Rhizophora mucronata_Transcriptome.</title>
        <authorList>
            <person name="Meera S.P."/>
            <person name="Sreeshan A."/>
            <person name="Augustine A."/>
        </authorList>
    </citation>
    <scope>NUCLEOTIDE SEQUENCE</scope>
    <source>
        <tissue evidence="1">Leaf</tissue>
    </source>
</reference>
<proteinExistence type="predicted"/>
<organism evidence="1">
    <name type="scientific">Rhizophora mucronata</name>
    <name type="common">Asiatic mangrove</name>
    <dbReference type="NCBI Taxonomy" id="61149"/>
    <lineage>
        <taxon>Eukaryota</taxon>
        <taxon>Viridiplantae</taxon>
        <taxon>Streptophyta</taxon>
        <taxon>Embryophyta</taxon>
        <taxon>Tracheophyta</taxon>
        <taxon>Spermatophyta</taxon>
        <taxon>Magnoliopsida</taxon>
        <taxon>eudicotyledons</taxon>
        <taxon>Gunneridae</taxon>
        <taxon>Pentapetalae</taxon>
        <taxon>rosids</taxon>
        <taxon>fabids</taxon>
        <taxon>Malpighiales</taxon>
        <taxon>Rhizophoraceae</taxon>
        <taxon>Rhizophora</taxon>
    </lineage>
</organism>
<dbReference type="EMBL" id="GGEC01012382">
    <property type="protein sequence ID" value="MBW92865.1"/>
    <property type="molecule type" value="Transcribed_RNA"/>
</dbReference>
<evidence type="ECO:0000313" key="1">
    <source>
        <dbReference type="EMBL" id="MBW92865.1"/>
    </source>
</evidence>